<organism evidence="1 2">
    <name type="scientific">Campylobacter upsaliensis</name>
    <dbReference type="NCBI Taxonomy" id="28080"/>
    <lineage>
        <taxon>Bacteria</taxon>
        <taxon>Pseudomonadati</taxon>
        <taxon>Campylobacterota</taxon>
        <taxon>Epsilonproteobacteria</taxon>
        <taxon>Campylobacterales</taxon>
        <taxon>Campylobacteraceae</taxon>
        <taxon>Campylobacter</taxon>
    </lineage>
</organism>
<protein>
    <submittedName>
        <fullName evidence="1">Bacteriophage DNA transposition protein A</fullName>
    </submittedName>
</protein>
<gene>
    <name evidence="1" type="ORF">NCTC11541_00174</name>
</gene>
<dbReference type="AlphaFoldDB" id="A0A3S5EMF2"/>
<accession>A0A3S5EMF2</accession>
<evidence type="ECO:0000313" key="2">
    <source>
        <dbReference type="Proteomes" id="UP000278157"/>
    </source>
</evidence>
<sequence>MEIFRIRKAYKENGILGLVDTKGLYRKNKTKLSTWMQEYALREYRTFGAGGFNFTELWCKFIRRQLLKNMTL</sequence>
<dbReference type="Proteomes" id="UP000278157">
    <property type="component" value="Chromosome"/>
</dbReference>
<name>A0A3S5EMF2_CAMUP</name>
<evidence type="ECO:0000313" key="1">
    <source>
        <dbReference type="EMBL" id="VEG84154.1"/>
    </source>
</evidence>
<proteinExistence type="predicted"/>
<dbReference type="EMBL" id="LR134372">
    <property type="protein sequence ID" value="VEG84154.1"/>
    <property type="molecule type" value="Genomic_DNA"/>
</dbReference>
<reference evidence="1 2" key="1">
    <citation type="submission" date="2018-12" db="EMBL/GenBank/DDBJ databases">
        <authorList>
            <consortium name="Pathogen Informatics"/>
        </authorList>
    </citation>
    <scope>NUCLEOTIDE SEQUENCE [LARGE SCALE GENOMIC DNA]</scope>
    <source>
        <strain evidence="1 2">NCTC11541</strain>
    </source>
</reference>